<organism evidence="1 2">
    <name type="scientific">Anas platyrhynchos</name>
    <name type="common">Mallard</name>
    <name type="synonym">Anas boschas</name>
    <dbReference type="NCBI Taxonomy" id="8839"/>
    <lineage>
        <taxon>Eukaryota</taxon>
        <taxon>Metazoa</taxon>
        <taxon>Chordata</taxon>
        <taxon>Craniata</taxon>
        <taxon>Vertebrata</taxon>
        <taxon>Euteleostomi</taxon>
        <taxon>Archelosauria</taxon>
        <taxon>Archosauria</taxon>
        <taxon>Dinosauria</taxon>
        <taxon>Saurischia</taxon>
        <taxon>Theropoda</taxon>
        <taxon>Coelurosauria</taxon>
        <taxon>Aves</taxon>
        <taxon>Neognathae</taxon>
        <taxon>Galloanserae</taxon>
        <taxon>Anseriformes</taxon>
        <taxon>Anatidae</taxon>
        <taxon>Anatinae</taxon>
        <taxon>Anas</taxon>
    </lineage>
</organism>
<accession>R0LA29</accession>
<sequence length="217" mass="23838">MTGYWERWQGMLFALVATDGVGKLGNHHLLLNGAEKGQHRASPTVDDFTGFKPAMHRENTKGMLLTSPGFRELFAVTTAGTVVCVDVLTEAEGHPWSSQKKQMSPLREGGCLSAQDGAAGIVSVENGNGSNASKTKSQLMDLIKKKKKKNLNAAFYSDEALFTELIFPDPVCTEPSANLSKHQQGSKAFQVVLPQHFRYQKNVNMHKLTRDDSRSCN</sequence>
<keyword evidence="2" id="KW-1185">Reference proteome</keyword>
<gene>
    <name evidence="1" type="ORF">Anapl_05188</name>
</gene>
<dbReference type="EMBL" id="KB742957">
    <property type="protein sequence ID" value="EOB02514.1"/>
    <property type="molecule type" value="Genomic_DNA"/>
</dbReference>
<reference evidence="2" key="1">
    <citation type="journal article" date="2013" name="Nat. Genet.">
        <title>The duck genome and transcriptome provide insight into an avian influenza virus reservoir species.</title>
        <authorList>
            <person name="Huang Y."/>
            <person name="Li Y."/>
            <person name="Burt D.W."/>
            <person name="Chen H."/>
            <person name="Zhang Y."/>
            <person name="Qian W."/>
            <person name="Kim H."/>
            <person name="Gan S."/>
            <person name="Zhao Y."/>
            <person name="Li J."/>
            <person name="Yi K."/>
            <person name="Feng H."/>
            <person name="Zhu P."/>
            <person name="Li B."/>
            <person name="Liu Q."/>
            <person name="Fairley S."/>
            <person name="Magor K.E."/>
            <person name="Du Z."/>
            <person name="Hu X."/>
            <person name="Goodman L."/>
            <person name="Tafer H."/>
            <person name="Vignal A."/>
            <person name="Lee T."/>
            <person name="Kim K.W."/>
            <person name="Sheng Z."/>
            <person name="An Y."/>
            <person name="Searle S."/>
            <person name="Herrero J."/>
            <person name="Groenen M.A."/>
            <person name="Crooijmans R.P."/>
            <person name="Faraut T."/>
            <person name="Cai Q."/>
            <person name="Webster R.G."/>
            <person name="Aldridge J.R."/>
            <person name="Warren W.C."/>
            <person name="Bartschat S."/>
            <person name="Kehr S."/>
            <person name="Marz M."/>
            <person name="Stadler P.F."/>
            <person name="Smith J."/>
            <person name="Kraus R.H."/>
            <person name="Zhao Y."/>
            <person name="Ren L."/>
            <person name="Fei J."/>
            <person name="Morisson M."/>
            <person name="Kaiser P."/>
            <person name="Griffin D.K."/>
            <person name="Rao M."/>
            <person name="Pitel F."/>
            <person name="Wang J."/>
            <person name="Li N."/>
        </authorList>
    </citation>
    <scope>NUCLEOTIDE SEQUENCE [LARGE SCALE GENOMIC DNA]</scope>
</reference>
<name>R0LA29_ANAPL</name>
<protein>
    <submittedName>
        <fullName evidence="1">Uncharacterized protein</fullName>
    </submittedName>
</protein>
<evidence type="ECO:0000313" key="1">
    <source>
        <dbReference type="EMBL" id="EOB02514.1"/>
    </source>
</evidence>
<dbReference type="Proteomes" id="UP000296049">
    <property type="component" value="Unassembled WGS sequence"/>
</dbReference>
<dbReference type="AlphaFoldDB" id="R0LA29"/>
<proteinExistence type="predicted"/>
<evidence type="ECO:0000313" key="2">
    <source>
        <dbReference type="Proteomes" id="UP000296049"/>
    </source>
</evidence>